<proteinExistence type="predicted"/>
<protein>
    <submittedName>
        <fullName evidence="1">Uncharacterized protein</fullName>
    </submittedName>
</protein>
<dbReference type="AlphaFoldDB" id="I1BIY5"/>
<name>I1BIY5_RHIO9</name>
<evidence type="ECO:0000313" key="1">
    <source>
        <dbReference type="EMBL" id="EIE76165.1"/>
    </source>
</evidence>
<accession>I1BIY5</accession>
<dbReference type="Proteomes" id="UP000009138">
    <property type="component" value="Unassembled WGS sequence"/>
</dbReference>
<dbReference type="InParanoid" id="I1BIY5"/>
<reference evidence="1 2" key="1">
    <citation type="journal article" date="2009" name="PLoS Genet.">
        <title>Genomic analysis of the basal lineage fungus Rhizopus oryzae reveals a whole-genome duplication.</title>
        <authorList>
            <person name="Ma L.-J."/>
            <person name="Ibrahim A.S."/>
            <person name="Skory C."/>
            <person name="Grabherr M.G."/>
            <person name="Burger G."/>
            <person name="Butler M."/>
            <person name="Elias M."/>
            <person name="Idnurm A."/>
            <person name="Lang B.F."/>
            <person name="Sone T."/>
            <person name="Abe A."/>
            <person name="Calvo S.E."/>
            <person name="Corrochano L.M."/>
            <person name="Engels R."/>
            <person name="Fu J."/>
            <person name="Hansberg W."/>
            <person name="Kim J.-M."/>
            <person name="Kodira C.D."/>
            <person name="Koehrsen M.J."/>
            <person name="Liu B."/>
            <person name="Miranda-Saavedra D."/>
            <person name="O'Leary S."/>
            <person name="Ortiz-Castellanos L."/>
            <person name="Poulter R."/>
            <person name="Rodriguez-Romero J."/>
            <person name="Ruiz-Herrera J."/>
            <person name="Shen Y.-Q."/>
            <person name="Zeng Q."/>
            <person name="Galagan J."/>
            <person name="Birren B.W."/>
            <person name="Cuomo C.A."/>
            <person name="Wickes B.L."/>
        </authorList>
    </citation>
    <scope>NUCLEOTIDE SEQUENCE [LARGE SCALE GENOMIC DNA]</scope>
    <source>
        <strain evidence="2">RA 99-880 / ATCC MYA-4621 / FGSC 9543 / NRRL 43880</strain>
    </source>
</reference>
<dbReference type="EMBL" id="CH476732">
    <property type="protein sequence ID" value="EIE76165.1"/>
    <property type="molecule type" value="Genomic_DNA"/>
</dbReference>
<dbReference type="GeneID" id="93607841"/>
<organism evidence="1 2">
    <name type="scientific">Rhizopus delemar (strain RA 99-880 / ATCC MYA-4621 / FGSC 9543 / NRRL 43880)</name>
    <name type="common">Mucormycosis agent</name>
    <name type="synonym">Rhizopus arrhizus var. delemar</name>
    <dbReference type="NCBI Taxonomy" id="246409"/>
    <lineage>
        <taxon>Eukaryota</taxon>
        <taxon>Fungi</taxon>
        <taxon>Fungi incertae sedis</taxon>
        <taxon>Mucoromycota</taxon>
        <taxon>Mucoromycotina</taxon>
        <taxon>Mucoromycetes</taxon>
        <taxon>Mucorales</taxon>
        <taxon>Mucorineae</taxon>
        <taxon>Rhizopodaceae</taxon>
        <taxon>Rhizopus</taxon>
    </lineage>
</organism>
<dbReference type="OrthoDB" id="2283435at2759"/>
<gene>
    <name evidence="1" type="ORF">RO3G_00869</name>
</gene>
<evidence type="ECO:0000313" key="2">
    <source>
        <dbReference type="Proteomes" id="UP000009138"/>
    </source>
</evidence>
<dbReference type="VEuPathDB" id="FungiDB:RO3G_00869"/>
<dbReference type="RefSeq" id="XP_067511561.1">
    <property type="nucleotide sequence ID" value="XM_067655460.1"/>
</dbReference>
<sequence length="101" mass="11563">MSTTDLYSPQLIIKDDLSMEPNHRFMTLSFQMALSSVSELHPPWLLWNLDKLQEPDTISCYKSGFIEQSKILLCVSAPTFPNRFSASTHIDEINQNLGQFI</sequence>
<keyword evidence="2" id="KW-1185">Reference proteome</keyword>